<dbReference type="PANTHER" id="PTHR22916">
    <property type="entry name" value="GLYCOSYLTRANSFERASE"/>
    <property type="match status" value="1"/>
</dbReference>
<dbReference type="Gene3D" id="3.90.550.10">
    <property type="entry name" value="Spore Coat Polysaccharide Biosynthesis Protein SpsA, Chain A"/>
    <property type="match status" value="1"/>
</dbReference>
<protein>
    <submittedName>
        <fullName evidence="2">Succinoglycan biosynthesis protein ExoW</fullName>
        <ecNumber evidence="2">2.4.-.-</ecNumber>
    </submittedName>
</protein>
<name>A0ABS4E4U9_9HYPH</name>
<dbReference type="RefSeq" id="WP_209948257.1">
    <property type="nucleotide sequence ID" value="NZ_JAGGJU010000014.1"/>
</dbReference>
<reference evidence="2 3" key="1">
    <citation type="submission" date="2021-03" db="EMBL/GenBank/DDBJ databases">
        <title>Genomic Encyclopedia of Type Strains, Phase IV (KMG-IV): sequencing the most valuable type-strain genomes for metagenomic binning, comparative biology and taxonomic classification.</title>
        <authorList>
            <person name="Goeker M."/>
        </authorList>
    </citation>
    <scope>NUCLEOTIDE SEQUENCE [LARGE SCALE GENOMIC DNA]</scope>
    <source>
        <strain evidence="2 3">DSM 21600</strain>
    </source>
</reference>
<gene>
    <name evidence="2" type="ORF">J2Z17_004411</name>
</gene>
<dbReference type="GO" id="GO:0016757">
    <property type="term" value="F:glycosyltransferase activity"/>
    <property type="evidence" value="ECO:0007669"/>
    <property type="project" value="UniProtKB-KW"/>
</dbReference>
<feature type="domain" description="Glycosyltransferase 2-like" evidence="1">
    <location>
        <begin position="5"/>
        <end position="181"/>
    </location>
</feature>
<dbReference type="InterPro" id="IPR029044">
    <property type="entry name" value="Nucleotide-diphossugar_trans"/>
</dbReference>
<dbReference type="EC" id="2.4.-.-" evidence="2"/>
<keyword evidence="3" id="KW-1185">Reference proteome</keyword>
<dbReference type="SUPFAM" id="SSF53448">
    <property type="entry name" value="Nucleotide-diphospho-sugar transferases"/>
    <property type="match status" value="1"/>
</dbReference>
<accession>A0ABS4E4U9</accession>
<dbReference type="CDD" id="cd00761">
    <property type="entry name" value="Glyco_tranf_GTA_type"/>
    <property type="match status" value="1"/>
</dbReference>
<sequence>MATFTVVIPFYQKEPGILDRALNSVFDQTYQDFDIVIVDDQSPLPAKEALSTLDDERRARITVIGQPNAGPGGARNTGLDNVPSSTRYVAFLDSDDLWIPHHLQNAHDSMSRFGGDCYWASMQASEEFYYHFGVAKLKETETFTQLSDAPLVIEVPELAGVMLKNWSFLHLSCMVIGRSIFEKVRFDAALRLAAEDVLFFCDCIMAAKRTLLCDAPGAMRGKGINIFHSIDNRSPQFLRQQFNTWVALDTLEGRFARRPNDIASITSYKNTARRQALWSQVGRVRQRQAPDLGLLARWAWRDPAILRTVLQLGTDKLSRRQS</sequence>
<dbReference type="EMBL" id="JAGGJU010000014">
    <property type="protein sequence ID" value="MBP1852952.1"/>
    <property type="molecule type" value="Genomic_DNA"/>
</dbReference>
<comment type="caution">
    <text evidence="2">The sequence shown here is derived from an EMBL/GenBank/DDBJ whole genome shotgun (WGS) entry which is preliminary data.</text>
</comment>
<organism evidence="2 3">
    <name type="scientific">Rhizobium halophytocola</name>
    <dbReference type="NCBI Taxonomy" id="735519"/>
    <lineage>
        <taxon>Bacteria</taxon>
        <taxon>Pseudomonadati</taxon>
        <taxon>Pseudomonadota</taxon>
        <taxon>Alphaproteobacteria</taxon>
        <taxon>Hyphomicrobiales</taxon>
        <taxon>Rhizobiaceae</taxon>
        <taxon>Rhizobium/Agrobacterium group</taxon>
        <taxon>Rhizobium</taxon>
    </lineage>
</organism>
<dbReference type="Proteomes" id="UP000759443">
    <property type="component" value="Unassembled WGS sequence"/>
</dbReference>
<dbReference type="InterPro" id="IPR001173">
    <property type="entry name" value="Glyco_trans_2-like"/>
</dbReference>
<dbReference type="Pfam" id="PF00535">
    <property type="entry name" value="Glycos_transf_2"/>
    <property type="match status" value="1"/>
</dbReference>
<keyword evidence="2" id="KW-0808">Transferase</keyword>
<proteinExistence type="predicted"/>
<evidence type="ECO:0000313" key="3">
    <source>
        <dbReference type="Proteomes" id="UP000759443"/>
    </source>
</evidence>
<evidence type="ECO:0000313" key="2">
    <source>
        <dbReference type="EMBL" id="MBP1852952.1"/>
    </source>
</evidence>
<keyword evidence="2" id="KW-0328">Glycosyltransferase</keyword>
<evidence type="ECO:0000259" key="1">
    <source>
        <dbReference type="Pfam" id="PF00535"/>
    </source>
</evidence>
<dbReference type="PANTHER" id="PTHR22916:SF3">
    <property type="entry name" value="UDP-GLCNAC:BETAGAL BETA-1,3-N-ACETYLGLUCOSAMINYLTRANSFERASE-LIKE PROTEIN 1"/>
    <property type="match status" value="1"/>
</dbReference>